<dbReference type="InterPro" id="IPR020084">
    <property type="entry name" value="NUDIX_hydrolase_CS"/>
</dbReference>
<evidence type="ECO:0000259" key="4">
    <source>
        <dbReference type="PROSITE" id="PS51462"/>
    </source>
</evidence>
<dbReference type="PANTHER" id="PTHR43046">
    <property type="entry name" value="GDP-MANNOSE MANNOSYL HYDROLASE"/>
    <property type="match status" value="1"/>
</dbReference>
<evidence type="ECO:0000256" key="2">
    <source>
        <dbReference type="ARBA" id="ARBA00022801"/>
    </source>
</evidence>
<dbReference type="InterPro" id="IPR000086">
    <property type="entry name" value="NUDIX_hydrolase_dom"/>
</dbReference>
<dbReference type="PROSITE" id="PS51462">
    <property type="entry name" value="NUDIX"/>
    <property type="match status" value="1"/>
</dbReference>
<comment type="cofactor">
    <cofactor evidence="1">
        <name>Mg(2+)</name>
        <dbReference type="ChEBI" id="CHEBI:18420"/>
    </cofactor>
</comment>
<dbReference type="Proteomes" id="UP000049979">
    <property type="component" value="Unassembled WGS sequence"/>
</dbReference>
<dbReference type="SUPFAM" id="SSF55811">
    <property type="entry name" value="Nudix"/>
    <property type="match status" value="1"/>
</dbReference>
<dbReference type="PROSITE" id="PS00893">
    <property type="entry name" value="NUDIX_BOX"/>
    <property type="match status" value="1"/>
</dbReference>
<dbReference type="Gene3D" id="3.90.79.10">
    <property type="entry name" value="Nucleoside Triphosphate Pyrophosphohydrolase"/>
    <property type="match status" value="1"/>
</dbReference>
<evidence type="ECO:0000313" key="6">
    <source>
        <dbReference type="Proteomes" id="UP000049979"/>
    </source>
</evidence>
<keyword evidence="6" id="KW-1185">Reference proteome</keyword>
<dbReference type="STRING" id="301302.ERS852420_00129"/>
<name>A0A0M6WGI0_9FIRM</name>
<reference evidence="6" key="1">
    <citation type="submission" date="2015-05" db="EMBL/GenBank/DDBJ databases">
        <authorList>
            <consortium name="Pathogen Informatics"/>
        </authorList>
    </citation>
    <scope>NUCLEOTIDE SEQUENCE [LARGE SCALE GENOMIC DNA]</scope>
    <source>
        <strain evidence="6">M72</strain>
    </source>
</reference>
<gene>
    <name evidence="5" type="ORF">M72_22551</name>
</gene>
<dbReference type="GO" id="GO:0016787">
    <property type="term" value="F:hydrolase activity"/>
    <property type="evidence" value="ECO:0007669"/>
    <property type="project" value="UniProtKB-KW"/>
</dbReference>
<dbReference type="InterPro" id="IPR020476">
    <property type="entry name" value="Nudix_hydrolase"/>
</dbReference>
<dbReference type="PRINTS" id="PR00502">
    <property type="entry name" value="NUDIXFAMILY"/>
</dbReference>
<organism evidence="5 6">
    <name type="scientific">Roseburia faecis</name>
    <dbReference type="NCBI Taxonomy" id="301302"/>
    <lineage>
        <taxon>Bacteria</taxon>
        <taxon>Bacillati</taxon>
        <taxon>Bacillota</taxon>
        <taxon>Clostridia</taxon>
        <taxon>Lachnospirales</taxon>
        <taxon>Lachnospiraceae</taxon>
        <taxon>Roseburia</taxon>
    </lineage>
</organism>
<evidence type="ECO:0000313" key="5">
    <source>
        <dbReference type="EMBL" id="CRL34917.1"/>
    </source>
</evidence>
<comment type="similarity">
    <text evidence="3">Belongs to the Nudix hydrolase family.</text>
</comment>
<protein>
    <submittedName>
        <fullName evidence="5">ADP-ribose pyrophosphatase</fullName>
    </submittedName>
</protein>
<accession>A0A0M6WGI0</accession>
<dbReference type="OrthoDB" id="511483at2"/>
<dbReference type="EMBL" id="CVRR01000007">
    <property type="protein sequence ID" value="CRL34917.1"/>
    <property type="molecule type" value="Genomic_DNA"/>
</dbReference>
<dbReference type="Pfam" id="PF00293">
    <property type="entry name" value="NUDIX"/>
    <property type="match status" value="1"/>
</dbReference>
<dbReference type="PANTHER" id="PTHR43046:SF14">
    <property type="entry name" value="MUTT_NUDIX FAMILY PROTEIN"/>
    <property type="match status" value="1"/>
</dbReference>
<proteinExistence type="inferred from homology"/>
<evidence type="ECO:0000256" key="3">
    <source>
        <dbReference type="RuleBase" id="RU003476"/>
    </source>
</evidence>
<dbReference type="InterPro" id="IPR015797">
    <property type="entry name" value="NUDIX_hydrolase-like_dom_sf"/>
</dbReference>
<sequence length="169" mass="19378">MQILLTLDKKDYEEGMPVFEKYSTRGVIIRDGKIATQHGSAGDYKILGGGVEPGEKLEDALIREVGEESGLIVIPESIRPIGEIVERRRDLFEKNKIYVCHSCFFFCDAKEEMTQTHMTESEIAKGFHLEWATAQEIIDGNEPFCETQPWSFRDREFVKMLVEKKILTT</sequence>
<keyword evidence="2 3" id="KW-0378">Hydrolase</keyword>
<dbReference type="AlphaFoldDB" id="A0A0M6WGI0"/>
<feature type="domain" description="Nudix hydrolase" evidence="4">
    <location>
        <begin position="9"/>
        <end position="158"/>
    </location>
</feature>
<evidence type="ECO:0000256" key="1">
    <source>
        <dbReference type="ARBA" id="ARBA00001946"/>
    </source>
</evidence>
<dbReference type="RefSeq" id="WP_055067273.1">
    <property type="nucleotide sequence ID" value="NZ_CP173697.1"/>
</dbReference>